<dbReference type="FunFam" id="3.30.559.10:FF:000025">
    <property type="entry name" value="Carnitine acetyl transferase"/>
    <property type="match status" value="1"/>
</dbReference>
<dbReference type="GO" id="GO:0009437">
    <property type="term" value="P:carnitine metabolic process"/>
    <property type="evidence" value="ECO:0007669"/>
    <property type="project" value="TreeGrafter"/>
</dbReference>
<keyword evidence="3" id="KW-0808">Transferase</keyword>
<name>A0A9P7YME0_9HELO</name>
<keyword evidence="5" id="KW-0443">Lipid metabolism</keyword>
<comment type="similarity">
    <text evidence="1">Belongs to the carnitine/choline acetyltransferase family.</text>
</comment>
<accession>A0A9P7YME0</accession>
<keyword evidence="4" id="KW-0276">Fatty acid metabolism</keyword>
<dbReference type="InterPro" id="IPR023213">
    <property type="entry name" value="CAT-like_dom_sf"/>
</dbReference>
<proteinExistence type="inferred from homology"/>
<dbReference type="SUPFAM" id="SSF52777">
    <property type="entry name" value="CoA-dependent acyltransferases"/>
    <property type="match status" value="2"/>
</dbReference>
<keyword evidence="6" id="KW-0012">Acyltransferase</keyword>
<feature type="compositionally biased region" description="Acidic residues" evidence="8">
    <location>
        <begin position="793"/>
        <end position="807"/>
    </location>
</feature>
<feature type="compositionally biased region" description="Basic residues" evidence="8">
    <location>
        <begin position="770"/>
        <end position="780"/>
    </location>
</feature>
<dbReference type="InterPro" id="IPR039551">
    <property type="entry name" value="Cho/carn_acyl_trans"/>
</dbReference>
<evidence type="ECO:0000256" key="2">
    <source>
        <dbReference type="ARBA" id="ARBA00022448"/>
    </source>
</evidence>
<comment type="caution">
    <text evidence="10">The sequence shown here is derived from an EMBL/GenBank/DDBJ whole genome shotgun (WGS) entry which is preliminary data.</text>
</comment>
<feature type="region of interest" description="Disordered" evidence="8">
    <location>
        <begin position="749"/>
        <end position="807"/>
    </location>
</feature>
<evidence type="ECO:0000256" key="1">
    <source>
        <dbReference type="ARBA" id="ARBA00005232"/>
    </source>
</evidence>
<protein>
    <submittedName>
        <fullName evidence="10">Carnitine acetyl transferas-like protein</fullName>
    </submittedName>
</protein>
<feature type="active site" description="Proton acceptor" evidence="7">
    <location>
        <position position="383"/>
    </location>
</feature>
<evidence type="ECO:0000256" key="6">
    <source>
        <dbReference type="ARBA" id="ARBA00023315"/>
    </source>
</evidence>
<evidence type="ECO:0000259" key="9">
    <source>
        <dbReference type="Pfam" id="PF00755"/>
    </source>
</evidence>
<dbReference type="Pfam" id="PF00755">
    <property type="entry name" value="Carn_acyltransf"/>
    <property type="match status" value="1"/>
</dbReference>
<evidence type="ECO:0000256" key="7">
    <source>
        <dbReference type="PIRSR" id="PIRSR600542-1"/>
    </source>
</evidence>
<dbReference type="Gene3D" id="3.30.559.70">
    <property type="entry name" value="Choline/Carnitine o-acyltransferase, domain 2"/>
    <property type="match status" value="1"/>
</dbReference>
<gene>
    <name evidence="10" type="ORF">BJ875DRAFT_420431</name>
</gene>
<dbReference type="Gene3D" id="3.30.559.10">
    <property type="entry name" value="Chloramphenicol acetyltransferase-like domain"/>
    <property type="match status" value="1"/>
</dbReference>
<dbReference type="InterPro" id="IPR042231">
    <property type="entry name" value="Cho/carn_acyl_trans_2"/>
</dbReference>
<keyword evidence="2" id="KW-0813">Transport</keyword>
<dbReference type="AlphaFoldDB" id="A0A9P7YME0"/>
<dbReference type="PANTHER" id="PTHR22589">
    <property type="entry name" value="CARNITINE O-ACYLTRANSFERASE"/>
    <property type="match status" value="1"/>
</dbReference>
<feature type="region of interest" description="Disordered" evidence="8">
    <location>
        <begin position="1"/>
        <end position="62"/>
    </location>
</feature>
<keyword evidence="11" id="KW-1185">Reference proteome</keyword>
<dbReference type="PANTHER" id="PTHR22589:SF29">
    <property type="entry name" value="MITOCHONDRIAL CARNITINE O-ACETYLTRANSFERASE-RELATED"/>
    <property type="match status" value="1"/>
</dbReference>
<dbReference type="InterPro" id="IPR042572">
    <property type="entry name" value="Carn_acyl_trans_N"/>
</dbReference>
<dbReference type="GO" id="GO:0005739">
    <property type="term" value="C:mitochondrion"/>
    <property type="evidence" value="ECO:0007669"/>
    <property type="project" value="TreeGrafter"/>
</dbReference>
<sequence>MPTSTTAVRTFMMPKSLNESLAEPAQPQHTSEYSRSLEKVKRVSDGFTKDQKDPLASNQPNHKQGITFAAQDKLPKLPIPELDHSMTRYLTALKPLQSPREHAESQQAVEAFLKSEGLELQERLKKYATGKTSYIEQFWYDSYLNFDNPVVLNLNPFFLLEDDPTPARNNQVTRAASLVVSALSFVRAVRREELPPDTVRGTPLCMYQYSRLFGTARVPTENGCHIGQDPDAKHMVVLCHGQFYWFDVLDDNSDLIMTEKDLSLNLQTIVDDAQQTPIQEAAKGALGVLSTENRKIWSGLRDVITKDEGSNNADCLGIVDSALFILCLDYTEPASGADLCQNMLCGTSKVEKGVQIGTCTNRWYDKLQIIVCKNGSAGINFEHTGVDGHTVLRFASDVYTDTILRFARTINGQAPSLWASTSPDPSKRDPASFGDVNTTPHKLEWDMVPELSIALRFAETRLADLIQQNEFQTLDFGHYGKNFMTSMGFSPDAFVQMAFQAAYYGLYGRVECTYEPAMTKVYLHGRTEAVRSVTLESVNFVQTFWGEVPLQQKVDALRKACQKHTANTRECAKAQGCDRHMYALFSVWQRGVDDDGAELASSNGLSSNGYSSPVEGSEHDPASLVGSPSRNSVLSGDEFESHSIRSNGRARNNSSPSPGGRNHSMPLLFQDSGWDKLTNTILSTSNCGNPSLRHFGFGPTSGDGFGIGYIIKDDGISICASSKHRQTKRFVDALESYLLEIRRILRATQRRGTSPKASRARETSASRPKSGSRLKSRGRVIKSSSGLGAGKEEVEENEDSTMGSDDEGLGGYGFFDAGMLLQALKTRGETPGVAGSEDGKVGGGRSVIGKKLRLSEY</sequence>
<dbReference type="Gene3D" id="1.10.275.20">
    <property type="entry name" value="Choline/Carnitine o-acyltransferase"/>
    <property type="match status" value="1"/>
</dbReference>
<organism evidence="10 11">
    <name type="scientific">Amylocarpus encephaloides</name>
    <dbReference type="NCBI Taxonomy" id="45428"/>
    <lineage>
        <taxon>Eukaryota</taxon>
        <taxon>Fungi</taxon>
        <taxon>Dikarya</taxon>
        <taxon>Ascomycota</taxon>
        <taxon>Pezizomycotina</taxon>
        <taxon>Leotiomycetes</taxon>
        <taxon>Helotiales</taxon>
        <taxon>Helotiales incertae sedis</taxon>
        <taxon>Amylocarpus</taxon>
    </lineage>
</organism>
<dbReference type="OrthoDB" id="240216at2759"/>
<feature type="compositionally biased region" description="Low complexity" evidence="8">
    <location>
        <begin position="601"/>
        <end position="612"/>
    </location>
</feature>
<dbReference type="FunFam" id="3.30.559.70:FF:000003">
    <property type="entry name" value="Carnitine acetyl transferase FacC"/>
    <property type="match status" value="1"/>
</dbReference>
<dbReference type="EMBL" id="MU251410">
    <property type="protein sequence ID" value="KAG9236334.1"/>
    <property type="molecule type" value="Genomic_DNA"/>
</dbReference>
<feature type="compositionally biased region" description="Polar residues" evidence="8">
    <location>
        <begin position="644"/>
        <end position="657"/>
    </location>
</feature>
<evidence type="ECO:0000313" key="11">
    <source>
        <dbReference type="Proteomes" id="UP000824998"/>
    </source>
</evidence>
<dbReference type="GO" id="GO:0004092">
    <property type="term" value="F:carnitine O-acetyltransferase activity"/>
    <property type="evidence" value="ECO:0007669"/>
    <property type="project" value="TreeGrafter"/>
</dbReference>
<evidence type="ECO:0000256" key="8">
    <source>
        <dbReference type="SAM" id="MobiDB-lite"/>
    </source>
</evidence>
<feature type="compositionally biased region" description="Basic residues" evidence="8">
    <location>
        <begin position="848"/>
        <end position="857"/>
    </location>
</feature>
<dbReference type="Proteomes" id="UP000824998">
    <property type="component" value="Unassembled WGS sequence"/>
</dbReference>
<feature type="compositionally biased region" description="Basic and acidic residues" evidence="8">
    <location>
        <begin position="35"/>
        <end position="53"/>
    </location>
</feature>
<feature type="region of interest" description="Disordered" evidence="8">
    <location>
        <begin position="599"/>
        <end position="668"/>
    </location>
</feature>
<evidence type="ECO:0000256" key="3">
    <source>
        <dbReference type="ARBA" id="ARBA00022679"/>
    </source>
</evidence>
<evidence type="ECO:0000256" key="5">
    <source>
        <dbReference type="ARBA" id="ARBA00023098"/>
    </source>
</evidence>
<evidence type="ECO:0000256" key="4">
    <source>
        <dbReference type="ARBA" id="ARBA00022832"/>
    </source>
</evidence>
<dbReference type="FunFam" id="1.10.275.20:FF:000003">
    <property type="entry name" value="Carnitine acetyl transferase"/>
    <property type="match status" value="1"/>
</dbReference>
<dbReference type="PROSITE" id="PS00440">
    <property type="entry name" value="ACYLTRANSF_C_2"/>
    <property type="match status" value="1"/>
</dbReference>
<dbReference type="InterPro" id="IPR000542">
    <property type="entry name" value="Carn_acyl_trans"/>
</dbReference>
<feature type="region of interest" description="Disordered" evidence="8">
    <location>
        <begin position="828"/>
        <end position="857"/>
    </location>
</feature>
<dbReference type="GO" id="GO:0006631">
    <property type="term" value="P:fatty acid metabolic process"/>
    <property type="evidence" value="ECO:0007669"/>
    <property type="project" value="UniProtKB-KW"/>
</dbReference>
<dbReference type="FunFam" id="3.30.559.10:FF:000019">
    <property type="entry name" value="Carnitine acetyl transferase"/>
    <property type="match status" value="1"/>
</dbReference>
<evidence type="ECO:0000313" key="10">
    <source>
        <dbReference type="EMBL" id="KAG9236334.1"/>
    </source>
</evidence>
<reference evidence="10" key="1">
    <citation type="journal article" date="2021" name="IMA Fungus">
        <title>Genomic characterization of three marine fungi, including Emericellopsis atlantica sp. nov. with signatures of a generalist lifestyle and marine biomass degradation.</title>
        <authorList>
            <person name="Hagestad O.C."/>
            <person name="Hou L."/>
            <person name="Andersen J.H."/>
            <person name="Hansen E.H."/>
            <person name="Altermark B."/>
            <person name="Li C."/>
            <person name="Kuhnert E."/>
            <person name="Cox R.J."/>
            <person name="Crous P.W."/>
            <person name="Spatafora J.W."/>
            <person name="Lail K."/>
            <person name="Amirebrahimi M."/>
            <person name="Lipzen A."/>
            <person name="Pangilinan J."/>
            <person name="Andreopoulos W."/>
            <person name="Hayes R.D."/>
            <person name="Ng V."/>
            <person name="Grigoriev I.V."/>
            <person name="Jackson S.A."/>
            <person name="Sutton T.D.S."/>
            <person name="Dobson A.D.W."/>
            <person name="Rama T."/>
        </authorList>
    </citation>
    <scope>NUCLEOTIDE SEQUENCE</scope>
    <source>
        <strain evidence="10">TRa018bII</strain>
    </source>
</reference>
<feature type="domain" description="Choline/carnitine acyltransferase" evidence="9">
    <location>
        <begin position="77"/>
        <end position="735"/>
    </location>
</feature>